<dbReference type="OrthoDB" id="2378918at2"/>
<name>A0A316D8V0_9BACL</name>
<dbReference type="PANTHER" id="PTHR32305">
    <property type="match status" value="1"/>
</dbReference>
<feature type="domain" description="Teneurin-like YD-shell" evidence="4">
    <location>
        <begin position="1077"/>
        <end position="1367"/>
    </location>
</feature>
<keyword evidence="3" id="KW-0732">Signal</keyword>
<dbReference type="InterPro" id="IPR056823">
    <property type="entry name" value="TEN-like_YD-shell"/>
</dbReference>
<dbReference type="Pfam" id="PF25023">
    <property type="entry name" value="TEN_YD-shell"/>
    <property type="match status" value="3"/>
</dbReference>
<feature type="signal peptide" evidence="3">
    <location>
        <begin position="1"/>
        <end position="31"/>
    </location>
</feature>
<dbReference type="InterPro" id="IPR050708">
    <property type="entry name" value="T6SS_VgrG/RHS"/>
</dbReference>
<evidence type="ECO:0000256" key="2">
    <source>
        <dbReference type="SAM" id="MobiDB-lite"/>
    </source>
</evidence>
<comment type="caution">
    <text evidence="5">The sequence shown here is derived from an EMBL/GenBank/DDBJ whole genome shotgun (WGS) entry which is preliminary data.</text>
</comment>
<protein>
    <submittedName>
        <fullName evidence="5">RHS repeat-associated protein</fullName>
    </submittedName>
</protein>
<dbReference type="InterPro" id="IPR022385">
    <property type="entry name" value="Rhs_assc_core"/>
</dbReference>
<evidence type="ECO:0000313" key="5">
    <source>
        <dbReference type="EMBL" id="PWK13399.1"/>
    </source>
</evidence>
<evidence type="ECO:0000259" key="4">
    <source>
        <dbReference type="Pfam" id="PF25023"/>
    </source>
</evidence>
<dbReference type="InterPro" id="IPR006530">
    <property type="entry name" value="YD"/>
</dbReference>
<evidence type="ECO:0000256" key="3">
    <source>
        <dbReference type="SAM" id="SignalP"/>
    </source>
</evidence>
<evidence type="ECO:0000313" key="6">
    <source>
        <dbReference type="Proteomes" id="UP000245634"/>
    </source>
</evidence>
<feature type="domain" description="Teneurin-like YD-shell" evidence="4">
    <location>
        <begin position="927"/>
        <end position="1055"/>
    </location>
</feature>
<feature type="region of interest" description="Disordered" evidence="2">
    <location>
        <begin position="1156"/>
        <end position="1182"/>
    </location>
</feature>
<feature type="compositionally biased region" description="Polar residues" evidence="2">
    <location>
        <begin position="1171"/>
        <end position="1182"/>
    </location>
</feature>
<feature type="domain" description="Teneurin-like YD-shell" evidence="4">
    <location>
        <begin position="759"/>
        <end position="922"/>
    </location>
</feature>
<reference evidence="5 6" key="1">
    <citation type="submission" date="2018-05" db="EMBL/GenBank/DDBJ databases">
        <title>Genomic Encyclopedia of Type Strains, Phase IV (KMG-IV): sequencing the most valuable type-strain genomes for metagenomic binning, comparative biology and taxonomic classification.</title>
        <authorList>
            <person name="Goeker M."/>
        </authorList>
    </citation>
    <scope>NUCLEOTIDE SEQUENCE [LARGE SCALE GENOMIC DNA]</scope>
    <source>
        <strain evidence="5 6">DSM 18773</strain>
    </source>
</reference>
<gene>
    <name evidence="5" type="ORF">C7459_10766</name>
</gene>
<organism evidence="5 6">
    <name type="scientific">Tumebacillus permanentifrigoris</name>
    <dbReference type="NCBI Taxonomy" id="378543"/>
    <lineage>
        <taxon>Bacteria</taxon>
        <taxon>Bacillati</taxon>
        <taxon>Bacillota</taxon>
        <taxon>Bacilli</taxon>
        <taxon>Bacillales</taxon>
        <taxon>Alicyclobacillaceae</taxon>
        <taxon>Tumebacillus</taxon>
    </lineage>
</organism>
<keyword evidence="6" id="KW-1185">Reference proteome</keyword>
<evidence type="ECO:0000256" key="1">
    <source>
        <dbReference type="ARBA" id="ARBA00022737"/>
    </source>
</evidence>
<accession>A0A316D8V0</accession>
<dbReference type="RefSeq" id="WP_109688631.1">
    <property type="nucleotide sequence ID" value="NZ_QGGL01000007.1"/>
</dbReference>
<keyword evidence="1" id="KW-0677">Repeat</keyword>
<dbReference type="EMBL" id="QGGL01000007">
    <property type="protein sequence ID" value="PWK13399.1"/>
    <property type="molecule type" value="Genomic_DNA"/>
</dbReference>
<feature type="chain" id="PRO_5016277448" evidence="3">
    <location>
        <begin position="32"/>
        <end position="1575"/>
    </location>
</feature>
<dbReference type="Gene3D" id="2.180.10.10">
    <property type="entry name" value="RHS repeat-associated core"/>
    <property type="match status" value="4"/>
</dbReference>
<dbReference type="NCBIfam" id="TIGR01643">
    <property type="entry name" value="YD_repeat_2x"/>
    <property type="match status" value="2"/>
</dbReference>
<sequence>MKRTIMKNSRLLSTLMVTALLFNASPVLVSAAQSDKTDKESAPKHVKYVNTSQAAKSNVKSDPAPTQEQTAKAISTYQAAYQQITAADAPVDPSPIDLNKTFDQSPFTIPAAQDSFSTLTGSVLIKDSDMTLIGRNGLDFELKRSYDSQAAQLYDITDYTKNPMSTRIKYDISRSFMGPGWHWNIPTVEYNSTSGQTVVHLAAGGSYVADFNYNKLTGYAYSDLTFRRDTTVDSNYNGYYMSSTKDNLKYYFDSAGKLLLMKDLYNNFVRFNYSATPINYLDFTTSSTSGGNTGYPLTSITNSIGNTINVKYLPATNTASQQMTVSNGQKTITYRYDKAIFNVSATPFTLQVPTLAEVEDMPNHKTTYSYEVRNAWSFGSTATANNSALNPYALLMKITYPTGVKSNYQYNNAVTFMSGTTANDTYRLTDIADHVTREDGGTDIYNHLTVQYNGDICRPLSDGSFNTQVTDDLARVTTYQYKKSSLTNVPFYKLLSKKDVRGDEVNTQSYTYADPATSDPTTIQKDTTSLSQTGVIQSRTINRQYDGWGNLTSEQDPLGGVKQYTFDPTYHWLNQVTEYLQGGPGKTGSQYKQTTYTHNLVTGAVTKMLIKDQAGTTLGNESYVYDTYGSMKSKTIVDGTKSIVTNITLDTDSNFPINVATEVTAVDSTKQTVNRQMLFDKVTGQLKQITDGKKNSTTYQYDSLNRVQKAMLPDKTSVTFLYDDLNNSVEMKTADESGASTLTKRVVSKWNPLGWKMESGMYTNGQYVQNVLQDYDQYGRVKYVTDVQGHLQTNTYDLFDRLVGVTNPDNSQIIYAYDDLNLTKTTTDGSGNVIRELYDLLGNILKQEVVTSNGSNAINKTFDLVGNVLTVKDPKDIKTEYAYDALSEIISVKTADPNTVSSTTYKYDMRGNQTQTTYPDGRTLIKTYDELGGVTQSTDENGLVSKFYYDANHNLLSQLSPNQTKVTLEYDALNQVTKKTATPQIGQADSISYEYDALGNRSKMMDSTGTTQYSFTEIGDVASVTMPDGKKVSYGYDNLGQRTSMTDPFNRVINYVNDGRKRIQSVSLDSGTVASYAYTQNGRVQSLSYANNTSTNYTYNSNNQITDVQQKNTAGQSLNRFKYNYDKNGNITSKQANSDAYTFYGYDVLNRISSSSQNNETYDYDSRGNRKNYNTESPVAEGNNSYEYDVWNRLVKVTTADNKIVSYRYNGEGELYERTEGGKTTRYYVDGSNIIAEADVTSGTPQLIARYIRGAGGEILMREDSQGKRSYYMANSHDDVVDIRDQNGILENSYSYDIWGNLTTTLEKTPNSFLHSGEFYDKTTKLEFLHARWYDPSTGRFLNKDTVPGDLLSPQSQNLYSYVVNNPLRYSDPTGHWCTSADGVYSHEGDCHDSSSTYVPNWYHYMVTAPTRATLINVGIPAAKGIFGPFTAELMARGLSDAGNVTYSDPSSTAVKSIKSTKEYQGLFSNSLNNAKKSGSASFDISTSLAFESNKDVYNALHNVNVQMNGYLDGDGSWTINTTITDLYNFELNIDAMLKSNNKLGWAGANAMYGYQQLGIFRAYNVTVQITEQAW</sequence>
<dbReference type="Proteomes" id="UP000245634">
    <property type="component" value="Unassembled WGS sequence"/>
</dbReference>
<proteinExistence type="predicted"/>
<dbReference type="PANTHER" id="PTHR32305:SF15">
    <property type="entry name" value="PROTEIN RHSA-RELATED"/>
    <property type="match status" value="1"/>
</dbReference>
<dbReference type="NCBIfam" id="TIGR03696">
    <property type="entry name" value="Rhs_assc_core"/>
    <property type="match status" value="1"/>
</dbReference>